<feature type="domain" description="DUF5117" evidence="2">
    <location>
        <begin position="125"/>
        <end position="311"/>
    </location>
</feature>
<dbReference type="Pfam" id="PF16313">
    <property type="entry name" value="DUF4953"/>
    <property type="match status" value="1"/>
</dbReference>
<dbReference type="GO" id="GO:0008237">
    <property type="term" value="F:metallopeptidase activity"/>
    <property type="evidence" value="ECO:0007669"/>
    <property type="project" value="InterPro"/>
</dbReference>
<dbReference type="SUPFAM" id="SSF55486">
    <property type="entry name" value="Metalloproteases ('zincins'), catalytic domain"/>
    <property type="match status" value="1"/>
</dbReference>
<name>A0A518BRH0_9BACT</name>
<sequence length="855" mass="91199">MKLRRLGIGSSLLLAAGTFGGPPAAARQEEAPIAPLPTPPLEEVAEVAAEPERPEWATAPLPTIDERTAGLERREGFVDLYHDVDAGLLLAQFPASSDAAPMLYVEALVRGLGSNDVGLDRGQIGTNLVLVTRRAGRSLQLVAPNLDARVALDDEQVQRAAREAFAESVVAALPIVAEQDGRVLVDLTDLALRDAHGVAKALDRAGQGSFSLARDRSAILADGLRTFADNSTVEVLLTFTGDDPGPEVRATTPDPSAVTLRVRHGFCALPEVPMATRTADPRSGYFTRTWVQLDAAPDEPSEVQVIARHRLPADGSPIVYYIDRGAPEPMRSALLEGARFWERAFAEAGLEGRFKAELLPEGADIHDLRFNVVQWVHRSTRGWSYGNSIVDPRSGEILKGHVTLGSLRVRQDVLIAEGLLSPYAGEGRDERVMAMALARLRQLAAHEIGHTLGLRHHFAASGVGDGRESVMDYPPPRVRLDEDGQIDLSDAYRDGPGGWDVLAIEYGYREFGAGGEAEGLAEVMAQMDRQGLALLTDEDASAGVHPRAHRWDDGNDAVQALADALEVRAAALARFGEGALRPGRPLADLELALVPLFLHHRYQVAAAAAVLGGYDYEHGVRGGAPAPSLAAVDSTLQRAALAGLIDALSSQALQLPARVRAILPPPAPGRPRGREGFDPSTTLVDPLATAALAADLVLDELLDGERLERALIQSLDDPNQPGARGVLEALIAWGWPAPGNAPAGAGDAWDRAVHQAARERLLEGLLDLIADRRTSAGVREAALASLKLRREADGRLQSTLGLALHEQLTLELFFSQPLDSRRAPAAPRVPPGPPIGCACEDDASAPWLIEGSGAR</sequence>
<evidence type="ECO:0000259" key="2">
    <source>
        <dbReference type="Pfam" id="PF17148"/>
    </source>
</evidence>
<dbReference type="AlphaFoldDB" id="A0A518BRH0"/>
<evidence type="ECO:0000313" key="3">
    <source>
        <dbReference type="EMBL" id="QDU69579.1"/>
    </source>
</evidence>
<gene>
    <name evidence="3" type="ORF">Pla133_46990</name>
</gene>
<dbReference type="Gene3D" id="3.40.390.10">
    <property type="entry name" value="Collagenase (Catalytic Domain)"/>
    <property type="match status" value="1"/>
</dbReference>
<accession>A0A518BRH0</accession>
<organism evidence="3 4">
    <name type="scientific">Engelhardtia mirabilis</name>
    <dbReference type="NCBI Taxonomy" id="2528011"/>
    <lineage>
        <taxon>Bacteria</taxon>
        <taxon>Pseudomonadati</taxon>
        <taxon>Planctomycetota</taxon>
        <taxon>Planctomycetia</taxon>
        <taxon>Planctomycetia incertae sedis</taxon>
        <taxon>Engelhardtia</taxon>
    </lineage>
</organism>
<dbReference type="EMBL" id="CP036287">
    <property type="protein sequence ID" value="QDU69579.1"/>
    <property type="molecule type" value="Genomic_DNA"/>
</dbReference>
<evidence type="ECO:0008006" key="5">
    <source>
        <dbReference type="Google" id="ProtNLM"/>
    </source>
</evidence>
<proteinExistence type="predicted"/>
<dbReference type="InterPro" id="IPR032534">
    <property type="entry name" value="EcxA_zinc-bd"/>
</dbReference>
<dbReference type="Pfam" id="PF17148">
    <property type="entry name" value="DUF5117"/>
    <property type="match status" value="1"/>
</dbReference>
<feature type="domain" description="EcxA zinc-binding" evidence="1">
    <location>
        <begin position="432"/>
        <end position="733"/>
    </location>
</feature>
<dbReference type="PANTHER" id="PTHR38478:SF1">
    <property type="entry name" value="ZINC DEPENDENT METALLOPROTEASE DOMAIN LIPOPROTEIN"/>
    <property type="match status" value="1"/>
</dbReference>
<dbReference type="CDD" id="cd04276">
    <property type="entry name" value="ZnMc_MMP_like_2"/>
    <property type="match status" value="1"/>
</dbReference>
<evidence type="ECO:0000259" key="1">
    <source>
        <dbReference type="Pfam" id="PF16313"/>
    </source>
</evidence>
<protein>
    <recommendedName>
        <fullName evidence="5">Peptidase</fullName>
    </recommendedName>
</protein>
<dbReference type="KEGG" id="pbap:Pla133_46990"/>
<dbReference type="Proteomes" id="UP000316921">
    <property type="component" value="Chromosome"/>
</dbReference>
<dbReference type="RefSeq" id="WP_419191868.1">
    <property type="nucleotide sequence ID" value="NZ_CP036287.1"/>
</dbReference>
<dbReference type="InterPro" id="IPR024079">
    <property type="entry name" value="MetalloPept_cat_dom_sf"/>
</dbReference>
<evidence type="ECO:0000313" key="4">
    <source>
        <dbReference type="Proteomes" id="UP000316921"/>
    </source>
</evidence>
<reference evidence="3 4" key="1">
    <citation type="submission" date="2019-02" db="EMBL/GenBank/DDBJ databases">
        <title>Deep-cultivation of Planctomycetes and their phenomic and genomic characterization uncovers novel biology.</title>
        <authorList>
            <person name="Wiegand S."/>
            <person name="Jogler M."/>
            <person name="Boedeker C."/>
            <person name="Pinto D."/>
            <person name="Vollmers J."/>
            <person name="Rivas-Marin E."/>
            <person name="Kohn T."/>
            <person name="Peeters S.H."/>
            <person name="Heuer A."/>
            <person name="Rast P."/>
            <person name="Oberbeckmann S."/>
            <person name="Bunk B."/>
            <person name="Jeske O."/>
            <person name="Meyerdierks A."/>
            <person name="Storesund J.E."/>
            <person name="Kallscheuer N."/>
            <person name="Luecker S."/>
            <person name="Lage O.M."/>
            <person name="Pohl T."/>
            <person name="Merkel B.J."/>
            <person name="Hornburger P."/>
            <person name="Mueller R.-W."/>
            <person name="Bruemmer F."/>
            <person name="Labrenz M."/>
            <person name="Spormann A.M."/>
            <person name="Op den Camp H."/>
            <person name="Overmann J."/>
            <person name="Amann R."/>
            <person name="Jetten M.S.M."/>
            <person name="Mascher T."/>
            <person name="Medema M.H."/>
            <person name="Devos D.P."/>
            <person name="Kaster A.-K."/>
            <person name="Ovreas L."/>
            <person name="Rohde M."/>
            <person name="Galperin M.Y."/>
            <person name="Jogler C."/>
        </authorList>
    </citation>
    <scope>NUCLEOTIDE SEQUENCE [LARGE SCALE GENOMIC DNA]</scope>
    <source>
        <strain evidence="3 4">Pla133</strain>
    </source>
</reference>
<dbReference type="PANTHER" id="PTHR38478">
    <property type="entry name" value="PEPTIDASE M1A AND M12B"/>
    <property type="match status" value="1"/>
</dbReference>
<dbReference type="InterPro" id="IPR033413">
    <property type="entry name" value="DUF5117"/>
</dbReference>
<keyword evidence="4" id="KW-1185">Reference proteome</keyword>
<dbReference type="InterPro" id="IPR034032">
    <property type="entry name" value="Zn_MMP-like_bac"/>
</dbReference>